<organism evidence="1 2">
    <name type="scientific">Brassica cretica</name>
    <name type="common">Mustard</name>
    <dbReference type="NCBI Taxonomy" id="69181"/>
    <lineage>
        <taxon>Eukaryota</taxon>
        <taxon>Viridiplantae</taxon>
        <taxon>Streptophyta</taxon>
        <taxon>Embryophyta</taxon>
        <taxon>Tracheophyta</taxon>
        <taxon>Spermatophyta</taxon>
        <taxon>Magnoliopsida</taxon>
        <taxon>eudicotyledons</taxon>
        <taxon>Gunneridae</taxon>
        <taxon>Pentapetalae</taxon>
        <taxon>rosids</taxon>
        <taxon>malvids</taxon>
        <taxon>Brassicales</taxon>
        <taxon>Brassicaceae</taxon>
        <taxon>Brassiceae</taxon>
        <taxon>Brassica</taxon>
    </lineage>
</organism>
<comment type="caution">
    <text evidence="1">The sequence shown here is derived from an EMBL/GenBank/DDBJ whole genome shotgun (WGS) entry which is preliminary data.</text>
</comment>
<dbReference type="AlphaFoldDB" id="A0A8S9SJL3"/>
<protein>
    <submittedName>
        <fullName evidence="1">Uncharacterized protein</fullName>
    </submittedName>
</protein>
<dbReference type="Proteomes" id="UP000712600">
    <property type="component" value="Unassembled WGS sequence"/>
</dbReference>
<proteinExistence type="predicted"/>
<reference evidence="1" key="1">
    <citation type="submission" date="2019-12" db="EMBL/GenBank/DDBJ databases">
        <title>Genome sequencing and annotation of Brassica cretica.</title>
        <authorList>
            <person name="Studholme D.J."/>
            <person name="Sarris P."/>
        </authorList>
    </citation>
    <scope>NUCLEOTIDE SEQUENCE</scope>
    <source>
        <strain evidence="1">PFS-109/04</strain>
        <tissue evidence="1">Leaf</tissue>
    </source>
</reference>
<gene>
    <name evidence="1" type="ORF">F2Q69_00038026</name>
</gene>
<name>A0A8S9SJL3_BRACR</name>
<evidence type="ECO:0000313" key="1">
    <source>
        <dbReference type="EMBL" id="KAF3601498.1"/>
    </source>
</evidence>
<dbReference type="EMBL" id="QGKX02000004">
    <property type="protein sequence ID" value="KAF3601498.1"/>
    <property type="molecule type" value="Genomic_DNA"/>
</dbReference>
<sequence length="417" mass="46950">MSGYMKDKVAARKNVGKTTPAATMPIAKAHANAVLFVSSQSDFQLRFYDENKSARRIETVRISSPVWRAERAHSAHPTATWINPRASLSSLDRTAFRFVLIGLSVEILRKKQVSSTNRDSPHQLAVWLAERAHSARPTATWITPRASLSISSTNRDCPHQLAVWRAERAHSARPTATWITPRASLSSLDRTTFRFVSIGLSVEILRRKQVSSTNRDCPHQLAVWQAERAHSARPTATWITPRASLSSLDRTAFRFVLIGLSVEILRRKQVSSTNRDCPHQLAVWRAERAHSARSTATWITPRADDYVFEREMELMKGGMKDHAHAEAIIPPIDGKIQGFWDPIPVSPFGASLAGNFNFGLARLRFTLGFKVCPVTSRLSDFLLRFLPDSYRFKVRDSALSSLCWTFEDQKSDQVAFV</sequence>
<evidence type="ECO:0000313" key="2">
    <source>
        <dbReference type="Proteomes" id="UP000712600"/>
    </source>
</evidence>
<accession>A0A8S9SJL3</accession>